<keyword evidence="3" id="KW-0732">Signal</keyword>
<dbReference type="Proteomes" id="UP001257659">
    <property type="component" value="Unassembled WGS sequence"/>
</dbReference>
<evidence type="ECO:0000259" key="7">
    <source>
        <dbReference type="Pfam" id="PF14322"/>
    </source>
</evidence>
<name>A0ABU1K6W7_9FLAO</name>
<dbReference type="Pfam" id="PF14322">
    <property type="entry name" value="SusD-like_3"/>
    <property type="match status" value="1"/>
</dbReference>
<comment type="caution">
    <text evidence="8">The sequence shown here is derived from an EMBL/GenBank/DDBJ whole genome shotgun (WGS) entry which is preliminary data.</text>
</comment>
<evidence type="ECO:0000313" key="8">
    <source>
        <dbReference type="EMBL" id="MDR6301355.1"/>
    </source>
</evidence>
<evidence type="ECO:0000313" key="9">
    <source>
        <dbReference type="Proteomes" id="UP001257659"/>
    </source>
</evidence>
<feature type="domain" description="SusD-like N-terminal" evidence="7">
    <location>
        <begin position="38"/>
        <end position="204"/>
    </location>
</feature>
<dbReference type="PROSITE" id="PS51257">
    <property type="entry name" value="PROKAR_LIPOPROTEIN"/>
    <property type="match status" value="1"/>
</dbReference>
<reference evidence="8 9" key="1">
    <citation type="submission" date="2023-07" db="EMBL/GenBank/DDBJ databases">
        <title>Genomic Encyclopedia of Type Strains, Phase IV (KMG-IV): sequencing the most valuable type-strain genomes for metagenomic binning, comparative biology and taxonomic classification.</title>
        <authorList>
            <person name="Goeker M."/>
        </authorList>
    </citation>
    <scope>NUCLEOTIDE SEQUENCE [LARGE SCALE GENOMIC DNA]</scope>
    <source>
        <strain evidence="8 9">DSM 102814</strain>
    </source>
</reference>
<sequence length="483" mass="54510">MKKILIFIIGISLFSCQDAIDIEQAGELTEDVAIENVTDMQNNLNFVYSAVNNSTQISLSSIWTDEVGIGFANGGQGLDGDYLFQMNAGSNFASGIWNSSYDLINFANRLIKSSESISPEEGEEEQAYLNILAQARALRAWAHFQLLTYFSEDITDDNSAGVLLVDFVPKTNDNLPRSSTGEVFDFIIKDLDFAETNLSETMTNPIYLSQDFITAFRARMALYRENYTEAQGYAQQLIDQIPLSQPSTYRDIWRDEAAGEVIFKLERTTNDGRIASLWQSVSNRIDGSSFYEVGRALFNLLDENDVRYDVLIGDESIVDPTYFASNNYLESDILLINKYPGSEGLNRLNDLKIFRVSEMYFIKAEAQINNENLSEAASTIQEIREARYTSNTPSLPSYSNSTEAWADLLEERRIELAFEGHRYIDLRRIGPKANVTVDRDPKDCDFSGICSIPNNDYRFILPIPATEIQANDELSQDDQNPGY</sequence>
<feature type="domain" description="RagB/SusD" evidence="6">
    <location>
        <begin position="343"/>
        <end position="483"/>
    </location>
</feature>
<evidence type="ECO:0000256" key="4">
    <source>
        <dbReference type="ARBA" id="ARBA00023136"/>
    </source>
</evidence>
<comment type="similarity">
    <text evidence="2">Belongs to the SusD family.</text>
</comment>
<evidence type="ECO:0000256" key="1">
    <source>
        <dbReference type="ARBA" id="ARBA00004442"/>
    </source>
</evidence>
<evidence type="ECO:0000256" key="5">
    <source>
        <dbReference type="ARBA" id="ARBA00023237"/>
    </source>
</evidence>
<keyword evidence="4" id="KW-0472">Membrane</keyword>
<dbReference type="InterPro" id="IPR012944">
    <property type="entry name" value="SusD_RagB_dom"/>
</dbReference>
<evidence type="ECO:0000259" key="6">
    <source>
        <dbReference type="Pfam" id="PF07980"/>
    </source>
</evidence>
<proteinExistence type="inferred from homology"/>
<keyword evidence="9" id="KW-1185">Reference proteome</keyword>
<dbReference type="InterPro" id="IPR033985">
    <property type="entry name" value="SusD-like_N"/>
</dbReference>
<dbReference type="EMBL" id="JAVDQA010000005">
    <property type="protein sequence ID" value="MDR6301355.1"/>
    <property type="molecule type" value="Genomic_DNA"/>
</dbReference>
<dbReference type="RefSeq" id="WP_309728688.1">
    <property type="nucleotide sequence ID" value="NZ_JAVDQA010000005.1"/>
</dbReference>
<keyword evidence="5" id="KW-0998">Cell outer membrane</keyword>
<dbReference type="InterPro" id="IPR011990">
    <property type="entry name" value="TPR-like_helical_dom_sf"/>
</dbReference>
<comment type="subcellular location">
    <subcellularLocation>
        <location evidence="1">Cell outer membrane</location>
    </subcellularLocation>
</comment>
<dbReference type="Gene3D" id="1.25.40.390">
    <property type="match status" value="1"/>
</dbReference>
<gene>
    <name evidence="8" type="ORF">GGR31_002006</name>
</gene>
<organism evidence="8 9">
    <name type="scientific">Mesonia maritima</name>
    <dbReference type="NCBI Taxonomy" id="1793873"/>
    <lineage>
        <taxon>Bacteria</taxon>
        <taxon>Pseudomonadati</taxon>
        <taxon>Bacteroidota</taxon>
        <taxon>Flavobacteriia</taxon>
        <taxon>Flavobacteriales</taxon>
        <taxon>Flavobacteriaceae</taxon>
        <taxon>Mesonia</taxon>
    </lineage>
</organism>
<dbReference type="Pfam" id="PF07980">
    <property type="entry name" value="SusD_RagB"/>
    <property type="match status" value="1"/>
</dbReference>
<accession>A0ABU1K6W7</accession>
<evidence type="ECO:0000256" key="3">
    <source>
        <dbReference type="ARBA" id="ARBA00022729"/>
    </source>
</evidence>
<dbReference type="SUPFAM" id="SSF48452">
    <property type="entry name" value="TPR-like"/>
    <property type="match status" value="1"/>
</dbReference>
<protein>
    <recommendedName>
        <fullName evidence="10">RagB/SusD family nutrient uptake outer membrane protein</fullName>
    </recommendedName>
</protein>
<evidence type="ECO:0000256" key="2">
    <source>
        <dbReference type="ARBA" id="ARBA00006275"/>
    </source>
</evidence>
<evidence type="ECO:0008006" key="10">
    <source>
        <dbReference type="Google" id="ProtNLM"/>
    </source>
</evidence>